<feature type="compositionally biased region" description="Basic and acidic residues" evidence="1">
    <location>
        <begin position="25"/>
        <end position="37"/>
    </location>
</feature>
<dbReference type="AlphaFoldDB" id="A0A6A5ACI0"/>
<gene>
    <name evidence="3" type="ORF">AaE_002782</name>
    <name evidence="2" type="ORF">AaE_009319</name>
</gene>
<feature type="compositionally biased region" description="Basic and acidic residues" evidence="1">
    <location>
        <begin position="1"/>
        <end position="14"/>
    </location>
</feature>
<feature type="region of interest" description="Disordered" evidence="1">
    <location>
        <begin position="1"/>
        <end position="42"/>
    </location>
</feature>
<dbReference type="Proteomes" id="UP000469452">
    <property type="component" value="Unassembled WGS sequence"/>
</dbReference>
<accession>A0A6A5ACI0</accession>
<dbReference type="EMBL" id="VJMI01005752">
    <property type="protein sequence ID" value="KAF0768446.1"/>
    <property type="molecule type" value="Genomic_DNA"/>
</dbReference>
<organism evidence="2 4">
    <name type="scientific">Aphanomyces astaci</name>
    <name type="common">Crayfish plague agent</name>
    <dbReference type="NCBI Taxonomy" id="112090"/>
    <lineage>
        <taxon>Eukaryota</taxon>
        <taxon>Sar</taxon>
        <taxon>Stramenopiles</taxon>
        <taxon>Oomycota</taxon>
        <taxon>Saprolegniomycetes</taxon>
        <taxon>Saprolegniales</taxon>
        <taxon>Verrucalvaceae</taxon>
        <taxon>Aphanomyces</taxon>
    </lineage>
</organism>
<proteinExistence type="predicted"/>
<evidence type="ECO:0000313" key="4">
    <source>
        <dbReference type="Proteomes" id="UP000469452"/>
    </source>
</evidence>
<reference evidence="2 4" key="1">
    <citation type="submission" date="2019-06" db="EMBL/GenBank/DDBJ databases">
        <title>Genomics analysis of Aphanomyces spp. identifies a new class of oomycete effector associated with host adaptation.</title>
        <authorList>
            <person name="Gaulin E."/>
        </authorList>
    </citation>
    <scope>NUCLEOTIDE SEQUENCE [LARGE SCALE GENOMIC DNA]</scope>
    <source>
        <strain evidence="2 4">E</strain>
    </source>
</reference>
<evidence type="ECO:0000256" key="1">
    <source>
        <dbReference type="SAM" id="MobiDB-lite"/>
    </source>
</evidence>
<comment type="caution">
    <text evidence="2">The sequence shown here is derived from an EMBL/GenBank/DDBJ whole genome shotgun (WGS) entry which is preliminary data.</text>
</comment>
<sequence>KFETESDNTPEIKSEGPQQKKAKKNSPDKKTKSHSESLESGFNAIKEGLMFLGTSMAQPPPAQPAQGATLDDVLAAIKSQSDTMAQLVAFMVAQNAKQQ</sequence>
<dbReference type="EMBL" id="VJMI01015296">
    <property type="protein sequence ID" value="KAF0730150.1"/>
    <property type="molecule type" value="Genomic_DNA"/>
</dbReference>
<evidence type="ECO:0000313" key="3">
    <source>
        <dbReference type="EMBL" id="KAF0768446.1"/>
    </source>
</evidence>
<name>A0A6A5ACI0_APHAT</name>
<evidence type="ECO:0000313" key="2">
    <source>
        <dbReference type="EMBL" id="KAF0730150.1"/>
    </source>
</evidence>
<feature type="non-terminal residue" evidence="2">
    <location>
        <position position="1"/>
    </location>
</feature>
<dbReference type="VEuPathDB" id="FungiDB:H257_15690"/>
<protein>
    <submittedName>
        <fullName evidence="2">Uncharacterized protein</fullName>
    </submittedName>
</protein>